<keyword evidence="1" id="KW-1133">Transmembrane helix</keyword>
<reference evidence="2 3" key="1">
    <citation type="submission" date="2022-12" db="EMBL/GenBank/DDBJ databases">
        <title>Two new species, Stenotrophomonas aracearum and Stenotrophomonas oahuensis, isolated from Anthurium (Araceae family) in Hawaii.</title>
        <authorList>
            <person name="Chunag S.C."/>
            <person name="Dobhal S."/>
            <person name="Alvarez A."/>
            <person name="Arif M."/>
        </authorList>
    </citation>
    <scope>NUCLEOTIDE SEQUENCE [LARGE SCALE GENOMIC DNA]</scope>
    <source>
        <strain evidence="2 3">A5586</strain>
    </source>
</reference>
<keyword evidence="1" id="KW-0812">Transmembrane</keyword>
<dbReference type="InterPro" id="IPR021913">
    <property type="entry name" value="DUF3526"/>
</dbReference>
<dbReference type="RefSeq" id="WP_311191307.1">
    <property type="nucleotide sequence ID" value="NZ_CP115541.1"/>
</dbReference>
<proteinExistence type="predicted"/>
<dbReference type="PANTHER" id="PTHR43471:SF1">
    <property type="entry name" value="ABC TRANSPORTER PERMEASE PROTEIN NOSY-RELATED"/>
    <property type="match status" value="1"/>
</dbReference>
<dbReference type="Pfam" id="PF12040">
    <property type="entry name" value="DUF3526"/>
    <property type="match status" value="1"/>
</dbReference>
<evidence type="ECO:0000313" key="2">
    <source>
        <dbReference type="EMBL" id="WNH52102.1"/>
    </source>
</evidence>
<organism evidence="2 3">
    <name type="scientific">Stenotrophomonas oahuensis</name>
    <dbReference type="NCBI Taxonomy" id="3003271"/>
    <lineage>
        <taxon>Bacteria</taxon>
        <taxon>Pseudomonadati</taxon>
        <taxon>Pseudomonadota</taxon>
        <taxon>Gammaproteobacteria</taxon>
        <taxon>Lysobacterales</taxon>
        <taxon>Lysobacteraceae</taxon>
        <taxon>Stenotrophomonas</taxon>
    </lineage>
</organism>
<feature type="transmembrane region" description="Helical" evidence="1">
    <location>
        <begin position="132"/>
        <end position="151"/>
    </location>
</feature>
<sequence length="416" mass="45835">MKLWKYEWTLLLRSKVAVAGLAFLAALTVASLISGVQRIDSQREAIARIAGLQAEDMAALVAKNGASQDAGTAAYYSFHPTWNPPSPLAFAAVGMRDVAPFVLRVRALGLEAQIHDGDAFNPELALAGRFDFAFLLTFLAPLFVIVLFHDLRSAERESGRERTLASLPGSLTRLYGRRAVVRGLALSLCLGIPFAVVAIQQGVHALQIVGVLALMVAYLAFWMAVALLVAWRDWASSTNAASLAAAWVTVALVLPALSNVAIERAIPVEQGAEIARAQREAVNGAWDIPREDTMQRFYAKYPEWSASAPLGTEFHYKWYLAFHQNGDDAVAPMSAAYREGIEERTKAANTLGWVLPPVGLQAALTRMAGTDMHAHLAYQDRIRAYHAQLRRFYYGFLFGDNPFREEDYRRAPKFKP</sequence>
<evidence type="ECO:0000256" key="1">
    <source>
        <dbReference type="SAM" id="Phobius"/>
    </source>
</evidence>
<feature type="transmembrane region" description="Helical" evidence="1">
    <location>
        <begin position="205"/>
        <end position="231"/>
    </location>
</feature>
<protein>
    <submittedName>
        <fullName evidence="2">DUF3526 domain-containing protein</fullName>
    </submittedName>
</protein>
<name>A0ABY9YMZ5_9GAMM</name>
<dbReference type="PANTHER" id="PTHR43471">
    <property type="entry name" value="ABC TRANSPORTER PERMEASE"/>
    <property type="match status" value="1"/>
</dbReference>
<dbReference type="EMBL" id="CP115541">
    <property type="protein sequence ID" value="WNH52102.1"/>
    <property type="molecule type" value="Genomic_DNA"/>
</dbReference>
<keyword evidence="1" id="KW-0472">Membrane</keyword>
<keyword evidence="3" id="KW-1185">Reference proteome</keyword>
<evidence type="ECO:0000313" key="3">
    <source>
        <dbReference type="Proteomes" id="UP001302072"/>
    </source>
</evidence>
<accession>A0ABY9YMZ5</accession>
<gene>
    <name evidence="2" type="ORF">PDM29_17440</name>
</gene>
<dbReference type="Proteomes" id="UP001302072">
    <property type="component" value="Chromosome"/>
</dbReference>
<feature type="transmembrane region" description="Helical" evidence="1">
    <location>
        <begin position="243"/>
        <end position="262"/>
    </location>
</feature>
<feature type="transmembrane region" description="Helical" evidence="1">
    <location>
        <begin position="179"/>
        <end position="199"/>
    </location>
</feature>